<proteinExistence type="predicted"/>
<dbReference type="EMBL" id="CM037616">
    <property type="protein sequence ID" value="KAH7993534.1"/>
    <property type="molecule type" value="Genomic_DNA"/>
</dbReference>
<evidence type="ECO:0000313" key="2">
    <source>
        <dbReference type="Proteomes" id="UP000827872"/>
    </source>
</evidence>
<gene>
    <name evidence="1" type="ORF">K3G42_031314</name>
</gene>
<comment type="caution">
    <text evidence="1">The sequence shown here is derived from an EMBL/GenBank/DDBJ whole genome shotgun (WGS) entry which is preliminary data.</text>
</comment>
<accession>A0ACB8ELF8</accession>
<sequence>MQGRVILEEQAKWSLEMKSISLRNARKVEGSGLDHHIRWQKMHLSSGSCAVIASVSYSFLVEDLTVVDDIVVFFKMVPPLETPPPPMLHMPLPLPVLKLLRPPDPP</sequence>
<protein>
    <submittedName>
        <fullName evidence="1">Uncharacterized protein</fullName>
    </submittedName>
</protein>
<evidence type="ECO:0000313" key="1">
    <source>
        <dbReference type="EMBL" id="KAH7993534.1"/>
    </source>
</evidence>
<reference evidence="1" key="1">
    <citation type="submission" date="2021-08" db="EMBL/GenBank/DDBJ databases">
        <title>The first chromosome-level gecko genome reveals the dynamic sex chromosomes of Neotropical dwarf geckos (Sphaerodactylidae: Sphaerodactylus).</title>
        <authorList>
            <person name="Pinto B.J."/>
            <person name="Keating S.E."/>
            <person name="Gamble T."/>
        </authorList>
    </citation>
    <scope>NUCLEOTIDE SEQUENCE</scope>
    <source>
        <strain evidence="1">TG3544</strain>
    </source>
</reference>
<organism evidence="1 2">
    <name type="scientific">Sphaerodactylus townsendi</name>
    <dbReference type="NCBI Taxonomy" id="933632"/>
    <lineage>
        <taxon>Eukaryota</taxon>
        <taxon>Metazoa</taxon>
        <taxon>Chordata</taxon>
        <taxon>Craniata</taxon>
        <taxon>Vertebrata</taxon>
        <taxon>Euteleostomi</taxon>
        <taxon>Lepidosauria</taxon>
        <taxon>Squamata</taxon>
        <taxon>Bifurcata</taxon>
        <taxon>Gekkota</taxon>
        <taxon>Sphaerodactylidae</taxon>
        <taxon>Sphaerodactylus</taxon>
    </lineage>
</organism>
<name>A0ACB8ELF8_9SAUR</name>
<dbReference type="Proteomes" id="UP000827872">
    <property type="component" value="Linkage Group LG03"/>
</dbReference>
<keyword evidence="2" id="KW-1185">Reference proteome</keyword>